<dbReference type="GO" id="GO:0015677">
    <property type="term" value="P:copper ion import"/>
    <property type="evidence" value="ECO:0007669"/>
    <property type="project" value="TreeGrafter"/>
</dbReference>
<evidence type="ECO:0000256" key="5">
    <source>
        <dbReference type="ARBA" id="ARBA00023065"/>
    </source>
</evidence>
<name>A0A2U3EDT7_PURLI</name>
<dbReference type="Pfam" id="PF01794">
    <property type="entry name" value="Ferric_reduct"/>
    <property type="match status" value="1"/>
</dbReference>
<feature type="transmembrane region" description="Helical" evidence="8">
    <location>
        <begin position="520"/>
        <end position="542"/>
    </location>
</feature>
<organism evidence="10 11">
    <name type="scientific">Purpureocillium lilacinum</name>
    <name type="common">Paecilomyces lilacinus</name>
    <dbReference type="NCBI Taxonomy" id="33203"/>
    <lineage>
        <taxon>Eukaryota</taxon>
        <taxon>Fungi</taxon>
        <taxon>Dikarya</taxon>
        <taxon>Ascomycota</taxon>
        <taxon>Pezizomycotina</taxon>
        <taxon>Sordariomycetes</taxon>
        <taxon>Hypocreomycetidae</taxon>
        <taxon>Hypocreales</taxon>
        <taxon>Ophiocordycipitaceae</taxon>
        <taxon>Purpureocillium</taxon>
    </lineage>
</organism>
<dbReference type="SFLD" id="SFLDG01168">
    <property type="entry name" value="Ferric_reductase_subgroup_(FRE"/>
    <property type="match status" value="1"/>
</dbReference>
<evidence type="ECO:0000256" key="1">
    <source>
        <dbReference type="ARBA" id="ARBA00004141"/>
    </source>
</evidence>
<feature type="transmembrane region" description="Helical" evidence="8">
    <location>
        <begin position="485"/>
        <end position="505"/>
    </location>
</feature>
<feature type="transmembrane region" description="Helical" evidence="8">
    <location>
        <begin position="406"/>
        <end position="426"/>
    </location>
</feature>
<keyword evidence="5" id="KW-0406">Ion transport</keyword>
<dbReference type="InterPro" id="IPR051410">
    <property type="entry name" value="Ferric/Cupric_Reductase"/>
</dbReference>
<dbReference type="PANTHER" id="PTHR32361">
    <property type="entry name" value="FERRIC/CUPRIC REDUCTASE TRANSMEMBRANE COMPONENT"/>
    <property type="match status" value="1"/>
</dbReference>
<dbReference type="Proteomes" id="UP000245956">
    <property type="component" value="Unassembled WGS sequence"/>
</dbReference>
<dbReference type="CDD" id="cd06186">
    <property type="entry name" value="NOX_Duox_like_FAD_NADP"/>
    <property type="match status" value="1"/>
</dbReference>
<keyword evidence="6 8" id="KW-0472">Membrane</keyword>
<evidence type="ECO:0000256" key="3">
    <source>
        <dbReference type="ARBA" id="ARBA00022692"/>
    </source>
</evidence>
<dbReference type="EMBL" id="LCWV01000006">
    <property type="protein sequence ID" value="PWI72610.1"/>
    <property type="molecule type" value="Genomic_DNA"/>
</dbReference>
<sequence length="893" mass="99905">MSIRLEGNDLPKTRVETSCGWWGHEWPHQTTTWPAIRIAPRKECRLVGEDRADLPIFFGNAPELLSTLPVCAVAPSWYDDEESAAWLYSIWAEVPRWSMWHRDHGRHAKRARQVPWFLVWLIQDLQRFFSWPSVGLDILEFGFFNTLPAPLSNKTSWHFKSPGAMRSHARHGLALAITCLWACPLALAEADRLEGYGANNYEPLCAYVCHTAVPSTVECPEFANMTAEERAEAFPGPACLAADESYLTSIAWCINNRCKDGTMPSAIQGFWETKLIYGQDEPGVVLKYATYYEALSRVNTTIPPLPKSLNETTLNRTISVTDDEYLGYLNAALSYQDTALAGSHGMFLVLFSGIAVPIGLTAISILPWPAKWASTFNAYFVDPPVFGRYHSVPVLKLAMIPTRGQATFIIYIIFVNVLANCLGFHLRTPNAWFPDQSIEITRYIANRAGALSFANLPLVFLYGGRNNPLLWLTNWSYATYLLAHRWIATIVALQVALHSAMWLQIMVKQESYGEALEQPYWRWGIVGTMAMCLFIPFSILPIRRRWYEIFLVGHIVLAILAIVGSYWHIVHLYKHQSGFDLFIYSTMGIWGFDRLMRIARATKNGIKRAYVSKVDDEYIRVDIPGVEGHGYCFAYFPTLSWRPWENHPFSVINYTRDQLDESGSSSPSSRSGTESPSSPSTAVLQSAFEKSPTVRTKKPSHIATRNRRDGGISMFMRVQNGMTKRLARMAGVASGIPVLVEGSYGHEGNTLLQGHDSKFAPTLKYPNTLCIAGGAGISAVMPALGQCLSIYGMKGSTKLYWGLRSRELVSAVESSIVGPDGDRANWGEIETHISVGSRLNVRQILEEELEQVSSGTTVIVCGPLAMCDEVRYTVAALARHGKVVRLVEESLPW</sequence>
<keyword evidence="3 8" id="KW-0812">Transmembrane</keyword>
<protein>
    <recommendedName>
        <fullName evidence="9">Ferric oxidoreductase domain-containing protein</fullName>
    </recommendedName>
</protein>
<feature type="transmembrane region" description="Helical" evidence="8">
    <location>
        <begin position="446"/>
        <end position="464"/>
    </location>
</feature>
<dbReference type="Gene3D" id="3.40.50.80">
    <property type="entry name" value="Nucleotide-binding domain of ferredoxin-NADP reductase (FNR) module"/>
    <property type="match status" value="1"/>
</dbReference>
<reference evidence="10 11" key="1">
    <citation type="journal article" date="2016" name="Front. Microbiol.">
        <title>Genome and transcriptome sequences reveal the specific parasitism of the nematophagous Purpureocillium lilacinum 36-1.</title>
        <authorList>
            <person name="Xie J."/>
            <person name="Li S."/>
            <person name="Mo C."/>
            <person name="Xiao X."/>
            <person name="Peng D."/>
            <person name="Wang G."/>
            <person name="Xiao Y."/>
        </authorList>
    </citation>
    <scope>NUCLEOTIDE SEQUENCE [LARGE SCALE GENOMIC DNA]</scope>
    <source>
        <strain evidence="10 11">36-1</strain>
    </source>
</reference>
<dbReference type="PANTHER" id="PTHR32361:SF9">
    <property type="entry name" value="FERRIC REDUCTASE TRANSMEMBRANE COMPONENT 3-RELATED"/>
    <property type="match status" value="1"/>
</dbReference>
<dbReference type="GO" id="GO:0000293">
    <property type="term" value="F:ferric-chelate reductase activity"/>
    <property type="evidence" value="ECO:0007669"/>
    <property type="project" value="TreeGrafter"/>
</dbReference>
<feature type="transmembrane region" description="Helical" evidence="8">
    <location>
        <begin position="345"/>
        <end position="366"/>
    </location>
</feature>
<proteinExistence type="predicted"/>
<comment type="subcellular location">
    <subcellularLocation>
        <location evidence="1">Membrane</location>
        <topology evidence="1">Multi-pass membrane protein</topology>
    </subcellularLocation>
</comment>
<dbReference type="GO" id="GO:0005886">
    <property type="term" value="C:plasma membrane"/>
    <property type="evidence" value="ECO:0007669"/>
    <property type="project" value="TreeGrafter"/>
</dbReference>
<feature type="domain" description="Ferric oxidoreductase" evidence="9">
    <location>
        <begin position="448"/>
        <end position="564"/>
    </location>
</feature>
<feature type="transmembrane region" description="Helical" evidence="8">
    <location>
        <begin position="549"/>
        <end position="569"/>
    </location>
</feature>
<dbReference type="AlphaFoldDB" id="A0A2U3EDT7"/>
<gene>
    <name evidence="10" type="ORF">PCL_11233</name>
</gene>
<evidence type="ECO:0000256" key="2">
    <source>
        <dbReference type="ARBA" id="ARBA00022448"/>
    </source>
</evidence>
<keyword evidence="2" id="KW-0813">Transport</keyword>
<dbReference type="InterPro" id="IPR013130">
    <property type="entry name" value="Fe3_Rdtase_TM_dom"/>
</dbReference>
<feature type="compositionally biased region" description="Low complexity" evidence="7">
    <location>
        <begin position="661"/>
        <end position="681"/>
    </location>
</feature>
<feature type="region of interest" description="Disordered" evidence="7">
    <location>
        <begin position="658"/>
        <end position="706"/>
    </location>
</feature>
<comment type="caution">
    <text evidence="10">The sequence shown here is derived from an EMBL/GenBank/DDBJ whole genome shotgun (WGS) entry which is preliminary data.</text>
</comment>
<dbReference type="SFLD" id="SFLDS00052">
    <property type="entry name" value="Ferric_Reductase_Domain"/>
    <property type="match status" value="1"/>
</dbReference>
<evidence type="ECO:0000256" key="4">
    <source>
        <dbReference type="ARBA" id="ARBA00022989"/>
    </source>
</evidence>
<dbReference type="InterPro" id="IPR039261">
    <property type="entry name" value="FNR_nucleotide-bd"/>
</dbReference>
<evidence type="ECO:0000259" key="9">
    <source>
        <dbReference type="Pfam" id="PF01794"/>
    </source>
</evidence>
<dbReference type="GO" id="GO:0006879">
    <property type="term" value="P:intracellular iron ion homeostasis"/>
    <property type="evidence" value="ECO:0007669"/>
    <property type="project" value="TreeGrafter"/>
</dbReference>
<dbReference type="GO" id="GO:0006826">
    <property type="term" value="P:iron ion transport"/>
    <property type="evidence" value="ECO:0007669"/>
    <property type="project" value="TreeGrafter"/>
</dbReference>
<evidence type="ECO:0000313" key="11">
    <source>
        <dbReference type="Proteomes" id="UP000245956"/>
    </source>
</evidence>
<dbReference type="SUPFAM" id="SSF52343">
    <property type="entry name" value="Ferredoxin reductase-like, C-terminal NADP-linked domain"/>
    <property type="match status" value="1"/>
</dbReference>
<keyword evidence="4 8" id="KW-1133">Transmembrane helix</keyword>
<evidence type="ECO:0000256" key="7">
    <source>
        <dbReference type="SAM" id="MobiDB-lite"/>
    </source>
</evidence>
<accession>A0A2U3EDT7</accession>
<evidence type="ECO:0000313" key="10">
    <source>
        <dbReference type="EMBL" id="PWI72610.1"/>
    </source>
</evidence>
<evidence type="ECO:0000256" key="6">
    <source>
        <dbReference type="ARBA" id="ARBA00023136"/>
    </source>
</evidence>
<evidence type="ECO:0000256" key="8">
    <source>
        <dbReference type="SAM" id="Phobius"/>
    </source>
</evidence>